<reference evidence="1" key="1">
    <citation type="journal article" date="2013" name="J. Plant Res.">
        <title>Effect of fungi and light on seed germination of three Opuntia species from semiarid lands of central Mexico.</title>
        <authorList>
            <person name="Delgado-Sanchez P."/>
            <person name="Jimenez-Bremont J.F."/>
            <person name="Guerrero-Gonzalez Mde L."/>
            <person name="Flores J."/>
        </authorList>
    </citation>
    <scope>NUCLEOTIDE SEQUENCE</scope>
    <source>
        <tissue evidence="1">Cladode</tissue>
    </source>
</reference>
<name>A0A7C9ANG3_OPUST</name>
<reference evidence="1" key="2">
    <citation type="submission" date="2020-07" db="EMBL/GenBank/DDBJ databases">
        <authorList>
            <person name="Vera ALvarez R."/>
            <person name="Arias-Moreno D.M."/>
            <person name="Jimenez-Jacinto V."/>
            <person name="Jimenez-Bremont J.F."/>
            <person name="Swaminathan K."/>
            <person name="Moose S.P."/>
            <person name="Guerrero-Gonzalez M.L."/>
            <person name="Marino-Ramirez L."/>
            <person name="Landsman D."/>
            <person name="Rodriguez-Kessler M."/>
            <person name="Delgado-Sanchez P."/>
        </authorList>
    </citation>
    <scope>NUCLEOTIDE SEQUENCE</scope>
    <source>
        <tissue evidence="1">Cladode</tissue>
    </source>
</reference>
<organism evidence="1">
    <name type="scientific">Opuntia streptacantha</name>
    <name type="common">Prickly pear cactus</name>
    <name type="synonym">Opuntia cardona</name>
    <dbReference type="NCBI Taxonomy" id="393608"/>
    <lineage>
        <taxon>Eukaryota</taxon>
        <taxon>Viridiplantae</taxon>
        <taxon>Streptophyta</taxon>
        <taxon>Embryophyta</taxon>
        <taxon>Tracheophyta</taxon>
        <taxon>Spermatophyta</taxon>
        <taxon>Magnoliopsida</taxon>
        <taxon>eudicotyledons</taxon>
        <taxon>Gunneridae</taxon>
        <taxon>Pentapetalae</taxon>
        <taxon>Caryophyllales</taxon>
        <taxon>Cactineae</taxon>
        <taxon>Cactaceae</taxon>
        <taxon>Opuntioideae</taxon>
        <taxon>Opuntia</taxon>
    </lineage>
</organism>
<accession>A0A7C9ANG3</accession>
<dbReference type="EMBL" id="GISG01256586">
    <property type="protein sequence ID" value="MBA4672832.1"/>
    <property type="molecule type" value="Transcribed_RNA"/>
</dbReference>
<protein>
    <submittedName>
        <fullName evidence="1">Uncharacterized protein</fullName>
    </submittedName>
</protein>
<sequence>MAVWLRRSSSSSSSSSSRYLIKQLWASNYKASNSSLLGNGGVNCLQRVLLSRLISSPVFSFPRRFESTEAAQIRIYDPPYYFSEDDDHHRDQPSDKDQVKCQCQLVQEVRIIVKNVEK</sequence>
<evidence type="ECO:0000313" key="1">
    <source>
        <dbReference type="EMBL" id="MBA4672832.1"/>
    </source>
</evidence>
<dbReference type="AlphaFoldDB" id="A0A7C9ANG3"/>
<proteinExistence type="predicted"/>